<accession>A0AAV0AXD6</accession>
<feature type="compositionally biased region" description="Basic and acidic residues" evidence="1">
    <location>
        <begin position="63"/>
        <end position="73"/>
    </location>
</feature>
<dbReference type="Proteomes" id="UP001153365">
    <property type="component" value="Unassembled WGS sequence"/>
</dbReference>
<reference evidence="2" key="1">
    <citation type="submission" date="2022-06" db="EMBL/GenBank/DDBJ databases">
        <authorList>
            <consortium name="SYNGENTA / RWTH Aachen University"/>
        </authorList>
    </citation>
    <scope>NUCLEOTIDE SEQUENCE</scope>
</reference>
<protein>
    <submittedName>
        <fullName evidence="2">Uncharacterized protein</fullName>
    </submittedName>
</protein>
<comment type="caution">
    <text evidence="2">The sequence shown here is derived from an EMBL/GenBank/DDBJ whole genome shotgun (WGS) entry which is preliminary data.</text>
</comment>
<proteinExistence type="predicted"/>
<sequence>MPSSISRAFHPSRHNLNKISRIALELREVLGTLGIRLTSRMRQMTSSLERSSDRLITFKNHPKSSDRHNQRTLDEEDDCGCDCSLGDWPRGGVSSFVKGSIDSEGV</sequence>
<evidence type="ECO:0000256" key="1">
    <source>
        <dbReference type="SAM" id="MobiDB-lite"/>
    </source>
</evidence>
<gene>
    <name evidence="2" type="ORF">PPACK8108_LOCUS8881</name>
</gene>
<dbReference type="AlphaFoldDB" id="A0AAV0AXD6"/>
<evidence type="ECO:0000313" key="2">
    <source>
        <dbReference type="EMBL" id="CAH7673984.1"/>
    </source>
</evidence>
<keyword evidence="3" id="KW-1185">Reference proteome</keyword>
<dbReference type="EMBL" id="CALTRL010001869">
    <property type="protein sequence ID" value="CAH7673984.1"/>
    <property type="molecule type" value="Genomic_DNA"/>
</dbReference>
<feature type="region of interest" description="Disordered" evidence="1">
    <location>
        <begin position="43"/>
        <end position="78"/>
    </location>
</feature>
<organism evidence="2 3">
    <name type="scientific">Phakopsora pachyrhizi</name>
    <name type="common">Asian soybean rust disease fungus</name>
    <dbReference type="NCBI Taxonomy" id="170000"/>
    <lineage>
        <taxon>Eukaryota</taxon>
        <taxon>Fungi</taxon>
        <taxon>Dikarya</taxon>
        <taxon>Basidiomycota</taxon>
        <taxon>Pucciniomycotina</taxon>
        <taxon>Pucciniomycetes</taxon>
        <taxon>Pucciniales</taxon>
        <taxon>Phakopsoraceae</taxon>
        <taxon>Phakopsora</taxon>
    </lineage>
</organism>
<name>A0AAV0AXD6_PHAPC</name>
<evidence type="ECO:0000313" key="3">
    <source>
        <dbReference type="Proteomes" id="UP001153365"/>
    </source>
</evidence>